<evidence type="ECO:0000256" key="1">
    <source>
        <dbReference type="ARBA" id="ARBA00022490"/>
    </source>
</evidence>
<sequence length="105" mass="11594">MNFNHQKLLSCLHAGQKVDIQRSNGRIHQAAIIKVNNAAKTLTVEWEEKNEGKGKEVDLSDIVQLNPNLFTSVTHGTTHNGAINHDQNNNGDHYLSDNALGHTTT</sequence>
<evidence type="ECO:0000256" key="2">
    <source>
        <dbReference type="ARBA" id="ARBA00022701"/>
    </source>
</evidence>
<name>A0A8S2U142_9BILA</name>
<dbReference type="Proteomes" id="UP000676336">
    <property type="component" value="Unassembled WGS sequence"/>
</dbReference>
<reference evidence="6" key="1">
    <citation type="submission" date="2021-02" db="EMBL/GenBank/DDBJ databases">
        <authorList>
            <person name="Nowell W R."/>
        </authorList>
    </citation>
    <scope>NUCLEOTIDE SEQUENCE</scope>
</reference>
<dbReference type="EMBL" id="CAJOBI010039799">
    <property type="protein sequence ID" value="CAF4318883.1"/>
    <property type="molecule type" value="Genomic_DNA"/>
</dbReference>
<evidence type="ECO:0000313" key="7">
    <source>
        <dbReference type="Proteomes" id="UP000676336"/>
    </source>
</evidence>
<comment type="caution">
    <text evidence="6">The sequence shown here is derived from an EMBL/GenBank/DDBJ whole genome shotgun (WGS) entry which is preliminary data.</text>
</comment>
<evidence type="ECO:0000313" key="6">
    <source>
        <dbReference type="EMBL" id="CAF4318883.1"/>
    </source>
</evidence>
<gene>
    <name evidence="6" type="ORF">SMN809_LOCUS26864</name>
</gene>
<feature type="compositionally biased region" description="Polar residues" evidence="4">
    <location>
        <begin position="82"/>
        <end position="91"/>
    </location>
</feature>
<protein>
    <recommendedName>
        <fullName evidence="5">Kinesin-like protein KIF2A-like N-terminal domain-containing protein</fullName>
    </recommendedName>
</protein>
<accession>A0A8S2U142</accession>
<dbReference type="Pfam" id="PF22923">
    <property type="entry name" value="KIF2A-like_1st"/>
    <property type="match status" value="1"/>
</dbReference>
<dbReference type="AlphaFoldDB" id="A0A8S2U142"/>
<evidence type="ECO:0000256" key="3">
    <source>
        <dbReference type="ARBA" id="ARBA00023054"/>
    </source>
</evidence>
<keyword evidence="2" id="KW-0493">Microtubule</keyword>
<organism evidence="6 7">
    <name type="scientific">Rotaria magnacalcarata</name>
    <dbReference type="NCBI Taxonomy" id="392030"/>
    <lineage>
        <taxon>Eukaryota</taxon>
        <taxon>Metazoa</taxon>
        <taxon>Spiralia</taxon>
        <taxon>Gnathifera</taxon>
        <taxon>Rotifera</taxon>
        <taxon>Eurotatoria</taxon>
        <taxon>Bdelloidea</taxon>
        <taxon>Philodinida</taxon>
        <taxon>Philodinidae</taxon>
        <taxon>Rotaria</taxon>
    </lineage>
</organism>
<evidence type="ECO:0000259" key="5">
    <source>
        <dbReference type="Pfam" id="PF22923"/>
    </source>
</evidence>
<feature type="non-terminal residue" evidence="6">
    <location>
        <position position="105"/>
    </location>
</feature>
<keyword evidence="1" id="KW-0963">Cytoplasm</keyword>
<keyword evidence="3" id="KW-0175">Coiled coil</keyword>
<feature type="domain" description="Kinesin-like protein KIF2A-like N-terminal" evidence="5">
    <location>
        <begin position="10"/>
        <end position="62"/>
    </location>
</feature>
<proteinExistence type="predicted"/>
<evidence type="ECO:0000256" key="4">
    <source>
        <dbReference type="SAM" id="MobiDB-lite"/>
    </source>
</evidence>
<feature type="region of interest" description="Disordered" evidence="4">
    <location>
        <begin position="82"/>
        <end position="105"/>
    </location>
</feature>
<dbReference type="InterPro" id="IPR054473">
    <property type="entry name" value="KIF2A-like_N"/>
</dbReference>
<dbReference type="GO" id="GO:0005874">
    <property type="term" value="C:microtubule"/>
    <property type="evidence" value="ECO:0007669"/>
    <property type="project" value="UniProtKB-KW"/>
</dbReference>